<dbReference type="EMBL" id="ADVR01000078">
    <property type="protein sequence ID" value="EFO80242.1"/>
    <property type="molecule type" value="Genomic_DNA"/>
</dbReference>
<evidence type="ECO:0000313" key="2">
    <source>
        <dbReference type="Proteomes" id="UP000054010"/>
    </source>
</evidence>
<comment type="caution">
    <text evidence="1">The sequence shown here is derived from an EMBL/GenBank/DDBJ whole genome shotgun (WGS) entry which is preliminary data.</text>
</comment>
<name>E1IEZ7_9CHLR</name>
<reference evidence="1 2" key="1">
    <citation type="journal article" date="2011" name="J. Bacteriol.">
        <title>Draft genome sequence of the anoxygenic filamentous phototrophic bacterium Oscillochloris trichoides subsp. DG-6.</title>
        <authorList>
            <person name="Kuznetsov B.B."/>
            <person name="Ivanovsky R.N."/>
            <person name="Keppen O.I."/>
            <person name="Sukhacheva M.V."/>
            <person name="Bumazhkin B.K."/>
            <person name="Patutina E.O."/>
            <person name="Beletsky A.V."/>
            <person name="Mardanov A.V."/>
            <person name="Baslerov R.V."/>
            <person name="Panteleeva A.N."/>
            <person name="Kolganova T.V."/>
            <person name="Ravin N.V."/>
            <person name="Skryabin K.G."/>
        </authorList>
    </citation>
    <scope>NUCLEOTIDE SEQUENCE [LARGE SCALE GENOMIC DNA]</scope>
    <source>
        <strain evidence="1 2">DG-6</strain>
    </source>
</reference>
<protein>
    <submittedName>
        <fullName evidence="1">NAD-dependent epimerase/dehydratase</fullName>
    </submittedName>
</protein>
<organism evidence="1 2">
    <name type="scientific">Oscillochloris trichoides DG-6</name>
    <dbReference type="NCBI Taxonomy" id="765420"/>
    <lineage>
        <taxon>Bacteria</taxon>
        <taxon>Bacillati</taxon>
        <taxon>Chloroflexota</taxon>
        <taxon>Chloroflexia</taxon>
        <taxon>Chloroflexales</taxon>
        <taxon>Chloroflexineae</taxon>
        <taxon>Oscillochloridaceae</taxon>
        <taxon>Oscillochloris</taxon>
    </lineage>
</organism>
<sequence>MRLIFDALGKPVKVNLLGRPLMLIAGLFIPMAREGVEMLYEFERPFVVDSSPTEQTFGLMPLPLAEGIQHTLDWYRQETD</sequence>
<proteinExistence type="predicted"/>
<dbReference type="eggNOG" id="COG0451">
    <property type="taxonomic scope" value="Bacteria"/>
</dbReference>
<dbReference type="HOGENOM" id="CLU_2586350_0_0_0"/>
<dbReference type="OrthoDB" id="112777at2"/>
<keyword evidence="2" id="KW-1185">Reference proteome</keyword>
<evidence type="ECO:0000313" key="1">
    <source>
        <dbReference type="EMBL" id="EFO80242.1"/>
    </source>
</evidence>
<dbReference type="AlphaFoldDB" id="E1IEZ7"/>
<accession>E1IEZ7</accession>
<dbReference type="Proteomes" id="UP000054010">
    <property type="component" value="Unassembled WGS sequence"/>
</dbReference>
<gene>
    <name evidence="1" type="ORF">OSCT_1898</name>
</gene>
<dbReference type="STRING" id="765420.OSCT_1898"/>